<gene>
    <name evidence="10" type="primary">argS</name>
    <name evidence="14" type="ORF">ISU07_17840</name>
</gene>
<comment type="subunit">
    <text evidence="10">Monomer.</text>
</comment>
<organism evidence="14 15">
    <name type="scientific">Nocardioides islandensis</name>
    <dbReference type="NCBI Taxonomy" id="433663"/>
    <lineage>
        <taxon>Bacteria</taxon>
        <taxon>Bacillati</taxon>
        <taxon>Actinomycetota</taxon>
        <taxon>Actinomycetes</taxon>
        <taxon>Propionibacteriales</taxon>
        <taxon>Nocardioidaceae</taxon>
        <taxon>Nocardioides</taxon>
    </lineage>
</organism>
<evidence type="ECO:0000259" key="13">
    <source>
        <dbReference type="SMART" id="SM01016"/>
    </source>
</evidence>
<dbReference type="InterPro" id="IPR036695">
    <property type="entry name" value="Arg-tRNA-synth_N_sf"/>
</dbReference>
<dbReference type="SUPFAM" id="SSF47323">
    <property type="entry name" value="Anticodon-binding domain of a subclass of class I aminoacyl-tRNA synthetases"/>
    <property type="match status" value="1"/>
</dbReference>
<comment type="caution">
    <text evidence="14">The sequence shown here is derived from an EMBL/GenBank/DDBJ whole genome shotgun (WGS) entry which is preliminary data.</text>
</comment>
<proteinExistence type="inferred from homology"/>
<dbReference type="GO" id="GO:0005524">
    <property type="term" value="F:ATP binding"/>
    <property type="evidence" value="ECO:0007669"/>
    <property type="project" value="UniProtKB-UniRule"/>
</dbReference>
<feature type="domain" description="Arginyl tRNA synthetase N-terminal" evidence="13">
    <location>
        <begin position="4"/>
        <end position="94"/>
    </location>
</feature>
<evidence type="ECO:0000313" key="14">
    <source>
        <dbReference type="EMBL" id="MBF4764998.1"/>
    </source>
</evidence>
<dbReference type="HAMAP" id="MF_00123">
    <property type="entry name" value="Arg_tRNA_synth"/>
    <property type="match status" value="1"/>
</dbReference>
<dbReference type="EMBL" id="JADKPN010000012">
    <property type="protein sequence ID" value="MBF4764998.1"/>
    <property type="molecule type" value="Genomic_DNA"/>
</dbReference>
<evidence type="ECO:0000256" key="4">
    <source>
        <dbReference type="ARBA" id="ARBA00022598"/>
    </source>
</evidence>
<dbReference type="Gene3D" id="3.30.1360.70">
    <property type="entry name" value="Arginyl tRNA synthetase N-terminal domain"/>
    <property type="match status" value="1"/>
</dbReference>
<keyword evidence="6 10" id="KW-0067">ATP-binding</keyword>
<comment type="similarity">
    <text evidence="2 10 11">Belongs to the class-I aminoacyl-tRNA synthetase family.</text>
</comment>
<dbReference type="PRINTS" id="PR01038">
    <property type="entry name" value="TRNASYNTHARG"/>
</dbReference>
<evidence type="ECO:0000313" key="15">
    <source>
        <dbReference type="Proteomes" id="UP000640489"/>
    </source>
</evidence>
<dbReference type="PROSITE" id="PS00178">
    <property type="entry name" value="AA_TRNA_LIGASE_I"/>
    <property type="match status" value="1"/>
</dbReference>
<keyword evidence="15" id="KW-1185">Reference proteome</keyword>
<dbReference type="InterPro" id="IPR005148">
    <property type="entry name" value="Arg-tRNA-synth_N"/>
</dbReference>
<dbReference type="InterPro" id="IPR014729">
    <property type="entry name" value="Rossmann-like_a/b/a_fold"/>
</dbReference>
<dbReference type="InterPro" id="IPR035684">
    <property type="entry name" value="ArgRS_core"/>
</dbReference>
<evidence type="ECO:0000256" key="5">
    <source>
        <dbReference type="ARBA" id="ARBA00022741"/>
    </source>
</evidence>
<evidence type="ECO:0000256" key="11">
    <source>
        <dbReference type="RuleBase" id="RU363038"/>
    </source>
</evidence>
<evidence type="ECO:0000256" key="7">
    <source>
        <dbReference type="ARBA" id="ARBA00022917"/>
    </source>
</evidence>
<keyword evidence="3 10" id="KW-0963">Cytoplasm</keyword>
<sequence>MTPEQISNAIVDALRALVERRELTLPDGVPAAVTVERPRQQGHGDYATNVALQLGKKAGANPRELAAKIAAELEGADGIAGVEVAGPGFLNITVDAGALGRIAADIVAAVAAYGTSDALNGERINVEFISANPTGPLHLGHTRWAAVGDALARVLEAAGAEVSREFYINDRGSQMDKFGDSILARATGTEPPEDGYLGEYVHDLAQQVLEANPGILELPEAEQRERFREEGYRIQLANQQAELAEFHTVFDTWFSERDLHGGFEARARGALAPQPPKDDGLAPQPPNDVVETLEKLRGEGHLYDADGALWMRTTDFGDDKDRVLIRSNGELTYFASDTAYYLDKRTRGFDRCIYLLGADHHGYVGRLRAMAACAGDDPDANIEVLIGQLVTILENGEQLKLSKRAGTIVSLRELMDLIGVDALRYTLARYPADSPLTLDAAEMTRQASDNPVFYVQYAHARVSSILRNAADLGLVTGASAPSSTSGFGGSTTESSLVTQLAEFPRVVQAAATLREPHRVARYLEETAASYHRFYDSCRVLPMGDEEATDLHRARLTLVDATRIVLANGLTLLGVSAPERM</sequence>
<dbReference type="InterPro" id="IPR001412">
    <property type="entry name" value="aa-tRNA-synth_I_CS"/>
</dbReference>
<dbReference type="PANTHER" id="PTHR11956">
    <property type="entry name" value="ARGINYL-TRNA SYNTHETASE"/>
    <property type="match status" value="1"/>
</dbReference>
<comment type="catalytic activity">
    <reaction evidence="9 10">
        <text>tRNA(Arg) + L-arginine + ATP = L-arginyl-tRNA(Arg) + AMP + diphosphate</text>
        <dbReference type="Rhea" id="RHEA:20301"/>
        <dbReference type="Rhea" id="RHEA-COMP:9658"/>
        <dbReference type="Rhea" id="RHEA-COMP:9673"/>
        <dbReference type="ChEBI" id="CHEBI:30616"/>
        <dbReference type="ChEBI" id="CHEBI:32682"/>
        <dbReference type="ChEBI" id="CHEBI:33019"/>
        <dbReference type="ChEBI" id="CHEBI:78442"/>
        <dbReference type="ChEBI" id="CHEBI:78513"/>
        <dbReference type="ChEBI" id="CHEBI:456215"/>
        <dbReference type="EC" id="6.1.1.19"/>
    </reaction>
</comment>
<dbReference type="SMART" id="SM00836">
    <property type="entry name" value="DALR_1"/>
    <property type="match status" value="1"/>
</dbReference>
<dbReference type="FunFam" id="1.10.730.10:FF:000008">
    <property type="entry name" value="Arginine--tRNA ligase"/>
    <property type="match status" value="1"/>
</dbReference>
<dbReference type="EC" id="6.1.1.19" evidence="10"/>
<evidence type="ECO:0000259" key="12">
    <source>
        <dbReference type="SMART" id="SM00836"/>
    </source>
</evidence>
<dbReference type="Pfam" id="PF03485">
    <property type="entry name" value="Arg_tRNA_synt_N"/>
    <property type="match status" value="1"/>
</dbReference>
<keyword evidence="5 10" id="KW-0547">Nucleotide-binding</keyword>
<comment type="subcellular location">
    <subcellularLocation>
        <location evidence="1 10">Cytoplasm</location>
    </subcellularLocation>
</comment>
<dbReference type="SUPFAM" id="SSF52374">
    <property type="entry name" value="Nucleotidylyl transferase"/>
    <property type="match status" value="1"/>
</dbReference>
<evidence type="ECO:0000256" key="2">
    <source>
        <dbReference type="ARBA" id="ARBA00005594"/>
    </source>
</evidence>
<dbReference type="Pfam" id="PF05746">
    <property type="entry name" value="DALR_1"/>
    <property type="match status" value="1"/>
</dbReference>
<dbReference type="Gene3D" id="3.40.50.620">
    <property type="entry name" value="HUPs"/>
    <property type="match status" value="1"/>
</dbReference>
<dbReference type="InterPro" id="IPR001278">
    <property type="entry name" value="Arg-tRNA-ligase"/>
</dbReference>
<dbReference type="InterPro" id="IPR008909">
    <property type="entry name" value="DALR_anticod-bd"/>
</dbReference>
<dbReference type="InterPro" id="IPR009080">
    <property type="entry name" value="tRNAsynth_Ia_anticodon-bd"/>
</dbReference>
<evidence type="ECO:0000256" key="6">
    <source>
        <dbReference type="ARBA" id="ARBA00022840"/>
    </source>
</evidence>
<accession>A0A930YFN3</accession>
<keyword evidence="8 10" id="KW-0030">Aminoacyl-tRNA synthetase</keyword>
<reference evidence="14" key="1">
    <citation type="submission" date="2020-11" db="EMBL/GenBank/DDBJ databases">
        <title>Nocardioides sp. nov., isolated from Soil of Cynanchum wilfordii Hemsley rhizosphere.</title>
        <authorList>
            <person name="Lee J.-S."/>
            <person name="Suh M.K."/>
            <person name="Kim J.-S."/>
        </authorList>
    </citation>
    <scope>NUCLEOTIDE SEQUENCE</scope>
    <source>
        <strain evidence="14">KCTC 19275</strain>
    </source>
</reference>
<dbReference type="GO" id="GO:0005737">
    <property type="term" value="C:cytoplasm"/>
    <property type="evidence" value="ECO:0007669"/>
    <property type="project" value="UniProtKB-SubCell"/>
</dbReference>
<dbReference type="GO" id="GO:0004814">
    <property type="term" value="F:arginine-tRNA ligase activity"/>
    <property type="evidence" value="ECO:0007669"/>
    <property type="project" value="UniProtKB-UniRule"/>
</dbReference>
<feature type="short sequence motif" description="'HIGH' region" evidence="10">
    <location>
        <begin position="131"/>
        <end position="141"/>
    </location>
</feature>
<evidence type="ECO:0000256" key="1">
    <source>
        <dbReference type="ARBA" id="ARBA00004496"/>
    </source>
</evidence>
<evidence type="ECO:0000256" key="8">
    <source>
        <dbReference type="ARBA" id="ARBA00023146"/>
    </source>
</evidence>
<evidence type="ECO:0000256" key="9">
    <source>
        <dbReference type="ARBA" id="ARBA00049339"/>
    </source>
</evidence>
<protein>
    <recommendedName>
        <fullName evidence="10">Arginine--tRNA ligase</fullName>
        <ecNumber evidence="10">6.1.1.19</ecNumber>
    </recommendedName>
    <alternativeName>
        <fullName evidence="10">Arginyl-tRNA synthetase</fullName>
        <shortName evidence="10">ArgRS</shortName>
    </alternativeName>
</protein>
<dbReference type="Gene3D" id="1.10.730.10">
    <property type="entry name" value="Isoleucyl-tRNA Synthetase, Domain 1"/>
    <property type="match status" value="1"/>
</dbReference>
<dbReference type="CDD" id="cd00671">
    <property type="entry name" value="ArgRS_core"/>
    <property type="match status" value="1"/>
</dbReference>
<dbReference type="Pfam" id="PF00750">
    <property type="entry name" value="tRNA-synt_1d"/>
    <property type="match status" value="2"/>
</dbReference>
<dbReference type="PANTHER" id="PTHR11956:SF5">
    <property type="entry name" value="ARGININE--TRNA LIGASE, CYTOPLASMIC"/>
    <property type="match status" value="1"/>
</dbReference>
<dbReference type="SMART" id="SM01016">
    <property type="entry name" value="Arg_tRNA_synt_N"/>
    <property type="match status" value="1"/>
</dbReference>
<dbReference type="AlphaFoldDB" id="A0A930YFN3"/>
<evidence type="ECO:0000256" key="3">
    <source>
        <dbReference type="ARBA" id="ARBA00022490"/>
    </source>
</evidence>
<feature type="domain" description="DALR anticodon binding" evidence="12">
    <location>
        <begin position="455"/>
        <end position="580"/>
    </location>
</feature>
<dbReference type="Proteomes" id="UP000640489">
    <property type="component" value="Unassembled WGS sequence"/>
</dbReference>
<evidence type="ECO:0000256" key="10">
    <source>
        <dbReference type="HAMAP-Rule" id="MF_00123"/>
    </source>
</evidence>
<dbReference type="RefSeq" id="WP_194708183.1">
    <property type="nucleotide sequence ID" value="NZ_JADKPN010000012.1"/>
</dbReference>
<dbReference type="GO" id="GO:0006420">
    <property type="term" value="P:arginyl-tRNA aminoacylation"/>
    <property type="evidence" value="ECO:0007669"/>
    <property type="project" value="UniProtKB-UniRule"/>
</dbReference>
<name>A0A930YFN3_9ACTN</name>
<keyword evidence="7 10" id="KW-0648">Protein biosynthesis</keyword>
<keyword evidence="4 10" id="KW-0436">Ligase</keyword>
<dbReference type="SUPFAM" id="SSF55190">
    <property type="entry name" value="Arginyl-tRNA synthetase (ArgRS), N-terminal 'additional' domain"/>
    <property type="match status" value="1"/>
</dbReference>